<dbReference type="EMBL" id="KI968699">
    <property type="protein sequence ID" value="EUN31409.1"/>
    <property type="molecule type" value="Genomic_DNA"/>
</dbReference>
<dbReference type="AlphaFoldDB" id="W7EWS1"/>
<protein>
    <submittedName>
        <fullName evidence="1">Uncharacterized protein</fullName>
    </submittedName>
</protein>
<sequence>MHQTSTTAPLIALFVQPVHGSMHQPGPAVLVRSACPRVWPLPRAMVSEAHTSSASCAS</sequence>
<name>W7EWS1_BIPV3</name>
<accession>W7EWS1</accession>
<dbReference type="GeneID" id="26258742"/>
<dbReference type="Proteomes" id="UP000054337">
    <property type="component" value="Unassembled WGS sequence"/>
</dbReference>
<dbReference type="HOGENOM" id="CLU_2978796_0_0_1"/>
<evidence type="ECO:0000313" key="1">
    <source>
        <dbReference type="EMBL" id="EUN31409.1"/>
    </source>
</evidence>
<keyword evidence="2" id="KW-1185">Reference proteome</keyword>
<evidence type="ECO:0000313" key="2">
    <source>
        <dbReference type="Proteomes" id="UP000054337"/>
    </source>
</evidence>
<organism evidence="1 2">
    <name type="scientific">Bipolaris victoriae (strain FI3)</name>
    <name type="common">Victoria blight of oats agent</name>
    <name type="synonym">Cochliobolus victoriae</name>
    <dbReference type="NCBI Taxonomy" id="930091"/>
    <lineage>
        <taxon>Eukaryota</taxon>
        <taxon>Fungi</taxon>
        <taxon>Dikarya</taxon>
        <taxon>Ascomycota</taxon>
        <taxon>Pezizomycotina</taxon>
        <taxon>Dothideomycetes</taxon>
        <taxon>Pleosporomycetidae</taxon>
        <taxon>Pleosporales</taxon>
        <taxon>Pleosporineae</taxon>
        <taxon>Pleosporaceae</taxon>
        <taxon>Bipolaris</taxon>
    </lineage>
</organism>
<dbReference type="RefSeq" id="XP_014561003.1">
    <property type="nucleotide sequence ID" value="XM_014705517.1"/>
</dbReference>
<reference evidence="1 2" key="1">
    <citation type="journal article" date="2013" name="PLoS Genet.">
        <title>Comparative genome structure, secondary metabolite, and effector coding capacity across Cochliobolus pathogens.</title>
        <authorList>
            <person name="Condon B.J."/>
            <person name="Leng Y."/>
            <person name="Wu D."/>
            <person name="Bushley K.E."/>
            <person name="Ohm R.A."/>
            <person name="Otillar R."/>
            <person name="Martin J."/>
            <person name="Schackwitz W."/>
            <person name="Grimwood J."/>
            <person name="MohdZainudin N."/>
            <person name="Xue C."/>
            <person name="Wang R."/>
            <person name="Manning V.A."/>
            <person name="Dhillon B."/>
            <person name="Tu Z.J."/>
            <person name="Steffenson B.J."/>
            <person name="Salamov A."/>
            <person name="Sun H."/>
            <person name="Lowry S."/>
            <person name="LaButti K."/>
            <person name="Han J."/>
            <person name="Copeland A."/>
            <person name="Lindquist E."/>
            <person name="Barry K."/>
            <person name="Schmutz J."/>
            <person name="Baker S.E."/>
            <person name="Ciuffetti L.M."/>
            <person name="Grigoriev I.V."/>
            <person name="Zhong S."/>
            <person name="Turgeon B.G."/>
        </authorList>
    </citation>
    <scope>NUCLEOTIDE SEQUENCE [LARGE SCALE GENOMIC DNA]</scope>
    <source>
        <strain evidence="1 2">FI3</strain>
    </source>
</reference>
<gene>
    <name evidence="1" type="ORF">COCVIDRAFT_87767</name>
</gene>
<proteinExistence type="predicted"/>